<evidence type="ECO:0000256" key="4">
    <source>
        <dbReference type="ARBA" id="ARBA00023163"/>
    </source>
</evidence>
<dbReference type="PANTHER" id="PTHR30126:SF39">
    <property type="entry name" value="HTH-TYPE TRANSCRIPTIONAL REGULATOR CYSL"/>
    <property type="match status" value="1"/>
</dbReference>
<dbReference type="Proteomes" id="UP000184111">
    <property type="component" value="Unassembled WGS sequence"/>
</dbReference>
<evidence type="ECO:0000313" key="6">
    <source>
        <dbReference type="EMBL" id="SHL31803.1"/>
    </source>
</evidence>
<accession>A0A1M6ZN82</accession>
<feature type="domain" description="HTH lysR-type" evidence="5">
    <location>
        <begin position="1"/>
        <end position="58"/>
    </location>
</feature>
<dbReference type="RefSeq" id="WP_073495317.1">
    <property type="nucleotide sequence ID" value="NZ_FRBI01000003.1"/>
</dbReference>
<keyword evidence="2" id="KW-0805">Transcription regulation</keyword>
<evidence type="ECO:0000259" key="5">
    <source>
        <dbReference type="PROSITE" id="PS50931"/>
    </source>
</evidence>
<evidence type="ECO:0000256" key="2">
    <source>
        <dbReference type="ARBA" id="ARBA00023015"/>
    </source>
</evidence>
<name>A0A1M6ZN82_9ACTN</name>
<dbReference type="Gene3D" id="1.10.10.10">
    <property type="entry name" value="Winged helix-like DNA-binding domain superfamily/Winged helix DNA-binding domain"/>
    <property type="match status" value="1"/>
</dbReference>
<dbReference type="GO" id="GO:0003700">
    <property type="term" value="F:DNA-binding transcription factor activity"/>
    <property type="evidence" value="ECO:0007669"/>
    <property type="project" value="InterPro"/>
</dbReference>
<dbReference type="InterPro" id="IPR005119">
    <property type="entry name" value="LysR_subst-bd"/>
</dbReference>
<dbReference type="InterPro" id="IPR036388">
    <property type="entry name" value="WH-like_DNA-bd_sf"/>
</dbReference>
<sequence>MELRQLRTFEAVVREGSVTDAAVALGLAPSSVSQAVRTLERSLGVQLFVRDPRGMRTTAAGERLLAWAGRLLDQAEQARREVVAADAAAREVTRVRLGALESIAAELVPAILARLAARRPGLRVEVRSEPSRDVLLAAVVAGELDAALVLDTGDALGDLGFPVPPAGPLDFLDLDPVPLVLVGSPTHPHAGARGLVPADFDGQRLLVNTASSCSFALAAGRLFGPAVERVQAGSVAVMRAWARQGVGMALLPAFAVTPDLAAGTLVSLPLPLPTLHLRLTWPPSTPTHPATRALLYAATA</sequence>
<dbReference type="STRING" id="310782.SAMN05216499_103380"/>
<dbReference type="Gene3D" id="3.40.190.10">
    <property type="entry name" value="Periplasmic binding protein-like II"/>
    <property type="match status" value="2"/>
</dbReference>
<dbReference type="InterPro" id="IPR000847">
    <property type="entry name" value="LysR_HTH_N"/>
</dbReference>
<comment type="similarity">
    <text evidence="1">Belongs to the LysR transcriptional regulatory family.</text>
</comment>
<dbReference type="SUPFAM" id="SSF53850">
    <property type="entry name" value="Periplasmic binding protein-like II"/>
    <property type="match status" value="1"/>
</dbReference>
<keyword evidence="4" id="KW-0804">Transcription</keyword>
<gene>
    <name evidence="6" type="ORF">SAMN05216499_103380</name>
</gene>
<dbReference type="FunFam" id="1.10.10.10:FF:000001">
    <property type="entry name" value="LysR family transcriptional regulator"/>
    <property type="match status" value="1"/>
</dbReference>
<proteinExistence type="inferred from homology"/>
<dbReference type="Pfam" id="PF03466">
    <property type="entry name" value="LysR_substrate"/>
    <property type="match status" value="1"/>
</dbReference>
<evidence type="ECO:0000256" key="1">
    <source>
        <dbReference type="ARBA" id="ARBA00009437"/>
    </source>
</evidence>
<dbReference type="EMBL" id="FRBI01000003">
    <property type="protein sequence ID" value="SHL31803.1"/>
    <property type="molecule type" value="Genomic_DNA"/>
</dbReference>
<evidence type="ECO:0000256" key="3">
    <source>
        <dbReference type="ARBA" id="ARBA00023125"/>
    </source>
</evidence>
<dbReference type="SUPFAM" id="SSF46785">
    <property type="entry name" value="Winged helix' DNA-binding domain"/>
    <property type="match status" value="1"/>
</dbReference>
<reference evidence="6 7" key="1">
    <citation type="submission" date="2016-11" db="EMBL/GenBank/DDBJ databases">
        <authorList>
            <person name="Jaros S."/>
            <person name="Januszkiewicz K."/>
            <person name="Wedrychowicz H."/>
        </authorList>
    </citation>
    <scope>NUCLEOTIDE SEQUENCE [LARGE SCALE GENOMIC DNA]</scope>
    <source>
        <strain evidence="6 7">CGMCC 4.2025</strain>
    </source>
</reference>
<protein>
    <submittedName>
        <fullName evidence="6">DNA-binding transcriptional regulator, LysR family</fullName>
    </submittedName>
</protein>
<organism evidence="6 7">
    <name type="scientific">Actinacidiphila paucisporea</name>
    <dbReference type="NCBI Taxonomy" id="310782"/>
    <lineage>
        <taxon>Bacteria</taxon>
        <taxon>Bacillati</taxon>
        <taxon>Actinomycetota</taxon>
        <taxon>Actinomycetes</taxon>
        <taxon>Kitasatosporales</taxon>
        <taxon>Streptomycetaceae</taxon>
        <taxon>Actinacidiphila</taxon>
    </lineage>
</organism>
<dbReference type="GO" id="GO:0000976">
    <property type="term" value="F:transcription cis-regulatory region binding"/>
    <property type="evidence" value="ECO:0007669"/>
    <property type="project" value="TreeGrafter"/>
</dbReference>
<dbReference type="PROSITE" id="PS50931">
    <property type="entry name" value="HTH_LYSR"/>
    <property type="match status" value="1"/>
</dbReference>
<dbReference type="Pfam" id="PF00126">
    <property type="entry name" value="HTH_1"/>
    <property type="match status" value="1"/>
</dbReference>
<keyword evidence="3 6" id="KW-0238">DNA-binding</keyword>
<evidence type="ECO:0000313" key="7">
    <source>
        <dbReference type="Proteomes" id="UP000184111"/>
    </source>
</evidence>
<keyword evidence="7" id="KW-1185">Reference proteome</keyword>
<dbReference type="CDD" id="cd05466">
    <property type="entry name" value="PBP2_LTTR_substrate"/>
    <property type="match status" value="1"/>
</dbReference>
<dbReference type="PANTHER" id="PTHR30126">
    <property type="entry name" value="HTH-TYPE TRANSCRIPTIONAL REGULATOR"/>
    <property type="match status" value="1"/>
</dbReference>
<dbReference type="InterPro" id="IPR036390">
    <property type="entry name" value="WH_DNA-bd_sf"/>
</dbReference>
<dbReference type="OrthoDB" id="8479357at2"/>
<dbReference type="AlphaFoldDB" id="A0A1M6ZN82"/>